<comment type="caution">
    <text evidence="4">The sequence shown here is derived from an EMBL/GenBank/DDBJ whole genome shotgun (WGS) entry which is preliminary data.</text>
</comment>
<feature type="region of interest" description="Disordered" evidence="1">
    <location>
        <begin position="53"/>
        <end position="79"/>
    </location>
</feature>
<evidence type="ECO:0000313" key="6">
    <source>
        <dbReference type="Proteomes" id="UP000639772"/>
    </source>
</evidence>
<evidence type="ECO:0000256" key="1">
    <source>
        <dbReference type="SAM" id="MobiDB-lite"/>
    </source>
</evidence>
<evidence type="ECO:0000256" key="2">
    <source>
        <dbReference type="SAM" id="SignalP"/>
    </source>
</evidence>
<feature type="signal peptide" evidence="2">
    <location>
        <begin position="1"/>
        <end position="18"/>
    </location>
</feature>
<organism evidence="4 6">
    <name type="scientific">Vanilla planifolia</name>
    <name type="common">Vanilla</name>
    <dbReference type="NCBI Taxonomy" id="51239"/>
    <lineage>
        <taxon>Eukaryota</taxon>
        <taxon>Viridiplantae</taxon>
        <taxon>Streptophyta</taxon>
        <taxon>Embryophyta</taxon>
        <taxon>Tracheophyta</taxon>
        <taxon>Spermatophyta</taxon>
        <taxon>Magnoliopsida</taxon>
        <taxon>Liliopsida</taxon>
        <taxon>Asparagales</taxon>
        <taxon>Orchidaceae</taxon>
        <taxon>Vanilloideae</taxon>
        <taxon>Vanilleae</taxon>
        <taxon>Vanilla</taxon>
    </lineage>
</organism>
<reference evidence="5 6" key="1">
    <citation type="journal article" date="2020" name="Nat. Food">
        <title>A phased Vanilla planifolia genome enables genetic improvement of flavour and production.</title>
        <authorList>
            <person name="Hasing T."/>
            <person name="Tang H."/>
            <person name="Brym M."/>
            <person name="Khazi F."/>
            <person name="Huang T."/>
            <person name="Chambers A.H."/>
        </authorList>
    </citation>
    <scope>NUCLEOTIDE SEQUENCE [LARGE SCALE GENOMIC DNA]</scope>
    <source>
        <tissue evidence="4">Leaf</tissue>
    </source>
</reference>
<accession>A0A835P431</accession>
<dbReference type="EMBL" id="JADCNL010000600">
    <property type="protein sequence ID" value="KAG0446225.1"/>
    <property type="molecule type" value="Genomic_DNA"/>
</dbReference>
<evidence type="ECO:0000313" key="5">
    <source>
        <dbReference type="Proteomes" id="UP000636800"/>
    </source>
</evidence>
<name>A0A835P431_VANPL</name>
<evidence type="ECO:0008006" key="7">
    <source>
        <dbReference type="Google" id="ProtNLM"/>
    </source>
</evidence>
<evidence type="ECO:0000313" key="3">
    <source>
        <dbReference type="EMBL" id="KAG0446225.1"/>
    </source>
</evidence>
<proteinExistence type="predicted"/>
<keyword evidence="5" id="KW-1185">Reference proteome</keyword>
<gene>
    <name evidence="3" type="ORF">HPP92_028934</name>
    <name evidence="4" type="ORF">HPP92_028944</name>
</gene>
<dbReference type="Proteomes" id="UP000639772">
    <property type="component" value="Unassembled WGS sequence"/>
</dbReference>
<evidence type="ECO:0000313" key="4">
    <source>
        <dbReference type="EMBL" id="KAG0446241.1"/>
    </source>
</evidence>
<dbReference type="Proteomes" id="UP000636800">
    <property type="component" value="Unassembled WGS sequence"/>
</dbReference>
<feature type="compositionally biased region" description="Basic and acidic residues" evidence="1">
    <location>
        <begin position="67"/>
        <end position="79"/>
    </location>
</feature>
<sequence>MLLAVVFVTALRSGLCFGGMSCAPSMVTASVWLDQHIHRLMAEGGRGIAGQMRSWCHQGGGGRGRRKREERQRDGARGS</sequence>
<dbReference type="AlphaFoldDB" id="A0A835P431"/>
<feature type="chain" id="PRO_5036240260" description="Secreted protein" evidence="2">
    <location>
        <begin position="19"/>
        <end position="79"/>
    </location>
</feature>
<keyword evidence="2" id="KW-0732">Signal</keyword>
<dbReference type="EMBL" id="JADCNM010000601">
    <property type="protein sequence ID" value="KAG0446241.1"/>
    <property type="molecule type" value="Genomic_DNA"/>
</dbReference>
<protein>
    <recommendedName>
        <fullName evidence="7">Secreted protein</fullName>
    </recommendedName>
</protein>